<accession>A0AAV1D8Z5</accession>
<dbReference type="PANTHER" id="PTHR46033">
    <property type="entry name" value="PROTEIN MAIN-LIKE 2"/>
    <property type="match status" value="1"/>
</dbReference>
<evidence type="ECO:0000259" key="1">
    <source>
        <dbReference type="Pfam" id="PF10536"/>
    </source>
</evidence>
<name>A0AAV1D8Z5_OLDCO</name>
<gene>
    <name evidence="2" type="ORF">OLC1_LOCUS12522</name>
</gene>
<dbReference type="AlphaFoldDB" id="A0AAV1D8Z5"/>
<dbReference type="InterPro" id="IPR019557">
    <property type="entry name" value="AminoTfrase-like_pln_mobile"/>
</dbReference>
<dbReference type="Pfam" id="PF10536">
    <property type="entry name" value="PMD"/>
    <property type="match status" value="1"/>
</dbReference>
<sequence length="682" mass="78271">MQIITCDADFIGYKIYAEPLEVELKRKLPTDLPDDDEAYDKRAQAFILYLLASFLFADKSGDKIPLCYLIHLEDLESRGQLSWGSAVLGFSYNGLCNACQFGHNDVSSCNLLVQVWAWERIPRIQPIRNIVPPDPNMDSEAPLAHRWNCPLSYANVPKGCLPSIRDQLALIRNGDFLWLPYTPFLEKLPAFCKRGSHVWKMRSWIFFQSIREPHEPNRVLRQFDCWQTQPENPLISRNINVWRAIHKENKGTGNSGKGWKTVHDDVNPHWDNRMSNLVEGEEADTLNDIYHTVDKYRTKYPTRDRALNAMIEEDFEVIMENYNCGYGDAPYYSYNSEYGDYPTYQEDSYSWNNLAYDPYYGCDYQGYSCDAGYNSGFESPHMSLKMLSCLERIEKLLDGIDKKNASYFSQEDCYHSNASVYQPPPPQPTLKELAARQPTLRELAALQSSPCQPTLRQLGSSYQQPPAQPQLSVREGALRELQSEKGQQLTEEVNQYRLTTISKTDLECEELEETKEINSPDIPSSPDSSGIYIVVKHDSLILRVGDKNVDQVDFDENNIPIVSKEGFEVDTSGEVVPSIRDFEDDVKNGSMKDQEEDQWYKIKFEKEDVVVLECKFIFSHGKENYYKRFIVAAEHGFFWYQDGKFGGGVLADASEVRLILMREKGRAFNVDASPLRGEELAT</sequence>
<organism evidence="2 3">
    <name type="scientific">Oldenlandia corymbosa var. corymbosa</name>
    <dbReference type="NCBI Taxonomy" id="529605"/>
    <lineage>
        <taxon>Eukaryota</taxon>
        <taxon>Viridiplantae</taxon>
        <taxon>Streptophyta</taxon>
        <taxon>Embryophyta</taxon>
        <taxon>Tracheophyta</taxon>
        <taxon>Spermatophyta</taxon>
        <taxon>Magnoliopsida</taxon>
        <taxon>eudicotyledons</taxon>
        <taxon>Gunneridae</taxon>
        <taxon>Pentapetalae</taxon>
        <taxon>asterids</taxon>
        <taxon>lamiids</taxon>
        <taxon>Gentianales</taxon>
        <taxon>Rubiaceae</taxon>
        <taxon>Rubioideae</taxon>
        <taxon>Spermacoceae</taxon>
        <taxon>Hedyotis-Oldenlandia complex</taxon>
        <taxon>Oldenlandia</taxon>
    </lineage>
</organism>
<evidence type="ECO:0000313" key="2">
    <source>
        <dbReference type="EMBL" id="CAI9103322.1"/>
    </source>
</evidence>
<feature type="domain" description="Aminotransferase-like plant mobile" evidence="1">
    <location>
        <begin position="41"/>
        <end position="280"/>
    </location>
</feature>
<dbReference type="Proteomes" id="UP001161247">
    <property type="component" value="Chromosome 4"/>
</dbReference>
<dbReference type="GO" id="GO:0010073">
    <property type="term" value="P:meristem maintenance"/>
    <property type="evidence" value="ECO:0007669"/>
    <property type="project" value="InterPro"/>
</dbReference>
<reference evidence="2" key="1">
    <citation type="submission" date="2023-03" db="EMBL/GenBank/DDBJ databases">
        <authorList>
            <person name="Julca I."/>
        </authorList>
    </citation>
    <scope>NUCLEOTIDE SEQUENCE</scope>
</reference>
<protein>
    <submittedName>
        <fullName evidence="2">OLC1v1001785C1</fullName>
    </submittedName>
</protein>
<dbReference type="InterPro" id="IPR044824">
    <property type="entry name" value="MAIN-like"/>
</dbReference>
<dbReference type="EMBL" id="OX459121">
    <property type="protein sequence ID" value="CAI9103322.1"/>
    <property type="molecule type" value="Genomic_DNA"/>
</dbReference>
<keyword evidence="3" id="KW-1185">Reference proteome</keyword>
<dbReference type="PANTHER" id="PTHR46033:SF8">
    <property type="entry name" value="PROTEIN MAINTENANCE OF MERISTEMS-LIKE"/>
    <property type="match status" value="1"/>
</dbReference>
<proteinExistence type="predicted"/>
<evidence type="ECO:0000313" key="3">
    <source>
        <dbReference type="Proteomes" id="UP001161247"/>
    </source>
</evidence>